<reference evidence="10" key="1">
    <citation type="journal article" date="2013" name="ISME J.">
        <title>A small predatory core genome in the divergent marine Bacteriovorax marinus SJ and the terrestrial Bdellovibrio bacteriovorus.</title>
        <authorList>
            <person name="Crossman L.C."/>
            <person name="Chen H."/>
            <person name="Cerdeno-Tarraga A.M."/>
            <person name="Brooks K."/>
            <person name="Quail M.A."/>
            <person name="Pineiro S.A."/>
            <person name="Hobley L."/>
            <person name="Sockett R.E."/>
            <person name="Bentley S.D."/>
            <person name="Parkhill J."/>
            <person name="Williams H.N."/>
            <person name="Stine O.C."/>
        </authorList>
    </citation>
    <scope>NUCLEOTIDE SEQUENCE [LARGE SCALE GENOMIC DNA]</scope>
    <source>
        <strain evidence="10">ATCC BAA-682 / DSM 15412 / SJ</strain>
    </source>
</reference>
<proteinExistence type="inferred from homology"/>
<feature type="binding site" evidence="6">
    <location>
        <position position="33"/>
    </location>
    <ligand>
        <name>NADP(+)</name>
        <dbReference type="ChEBI" id="CHEBI:58349"/>
    </ligand>
</feature>
<comment type="catalytic activity">
    <reaction evidence="4">
        <text>L-proline + NAD(+) = (S)-1-pyrroline-5-carboxylate + NADH + 2 H(+)</text>
        <dbReference type="Rhea" id="RHEA:14105"/>
        <dbReference type="ChEBI" id="CHEBI:15378"/>
        <dbReference type="ChEBI" id="CHEBI:17388"/>
        <dbReference type="ChEBI" id="CHEBI:57540"/>
        <dbReference type="ChEBI" id="CHEBI:57945"/>
        <dbReference type="ChEBI" id="CHEBI:60039"/>
        <dbReference type="EC" id="1.5.1.2"/>
    </reaction>
</comment>
<dbReference type="SUPFAM" id="SSF51735">
    <property type="entry name" value="NAD(P)-binding Rossmann-fold domains"/>
    <property type="match status" value="1"/>
</dbReference>
<name>E1X342_HALMS</name>
<sequence length="264" mass="29059">MKSLLSFGCGNMAQAIVEGMNKSSKELEYFLYTPSNTRAIELAKVVSGTHVADLSKIPECDFYMLSCKPQQFEELAKSIKGKLKPSATIISILAGTTTETISKSLGVSKVLRVMPNTPSLVGAGVNAFYFTDEVGSEERHFLNDIFSGFSKVFTFEKEEEIDLITGFSGSGPAYIFEFSRILTEKMVSMGIARDIATEMIKWTFYGSSKLQLESSDSSEELRIKVTSKNGVTYEALEVFKGEGLEKIVDMAIDAAYNRAVELSK</sequence>
<accession>E1X342</accession>
<dbReference type="EC" id="1.5.1.2" evidence="4 5"/>
<dbReference type="KEGG" id="bmx:BMS_2060"/>
<feature type="domain" description="Pyrroline-5-carboxylate reductase dimerisation" evidence="8">
    <location>
        <begin position="158"/>
        <end position="262"/>
    </location>
</feature>
<comment type="pathway">
    <text evidence="4">Amino-acid biosynthesis; L-proline biosynthesis; L-proline from L-glutamate 5-semialdehyde: step 1/1.</text>
</comment>
<comment type="subcellular location">
    <subcellularLocation>
        <location evidence="4">Cytoplasm</location>
    </subcellularLocation>
</comment>
<dbReference type="InterPro" id="IPR029036">
    <property type="entry name" value="P5CR_dimer"/>
</dbReference>
<comment type="similarity">
    <text evidence="1 4">Belongs to the pyrroline-5-carboxylate reductase family.</text>
</comment>
<dbReference type="UniPathway" id="UPA00098">
    <property type="reaction ID" value="UER00361"/>
</dbReference>
<dbReference type="NCBIfam" id="TIGR00112">
    <property type="entry name" value="proC"/>
    <property type="match status" value="1"/>
</dbReference>
<dbReference type="InterPro" id="IPR036291">
    <property type="entry name" value="NAD(P)-bd_dom_sf"/>
</dbReference>
<comment type="function">
    <text evidence="4">Catalyzes the reduction of 1-pyrroline-5-carboxylate (PCA) to L-proline.</text>
</comment>
<evidence type="ECO:0000256" key="1">
    <source>
        <dbReference type="ARBA" id="ARBA00005525"/>
    </source>
</evidence>
<evidence type="ECO:0000313" key="10">
    <source>
        <dbReference type="Proteomes" id="UP000008963"/>
    </source>
</evidence>
<dbReference type="PIRSF" id="PIRSF000193">
    <property type="entry name" value="Pyrrol-5-carb_rd"/>
    <property type="match status" value="1"/>
</dbReference>
<dbReference type="InterPro" id="IPR028939">
    <property type="entry name" value="P5C_Rdtase_cat_N"/>
</dbReference>
<dbReference type="Pfam" id="PF03807">
    <property type="entry name" value="F420_oxidored"/>
    <property type="match status" value="1"/>
</dbReference>
<comment type="catalytic activity">
    <reaction evidence="4">
        <text>L-proline + NADP(+) = (S)-1-pyrroline-5-carboxylate + NADPH + 2 H(+)</text>
        <dbReference type="Rhea" id="RHEA:14109"/>
        <dbReference type="ChEBI" id="CHEBI:15378"/>
        <dbReference type="ChEBI" id="CHEBI:17388"/>
        <dbReference type="ChEBI" id="CHEBI:57783"/>
        <dbReference type="ChEBI" id="CHEBI:58349"/>
        <dbReference type="ChEBI" id="CHEBI:60039"/>
        <dbReference type="EC" id="1.5.1.2"/>
    </reaction>
</comment>
<dbReference type="OrthoDB" id="9805754at2"/>
<keyword evidence="4" id="KW-0963">Cytoplasm</keyword>
<dbReference type="PANTHER" id="PTHR11645:SF0">
    <property type="entry name" value="PYRROLINE-5-CARBOXYLATE REDUCTASE 3"/>
    <property type="match status" value="1"/>
</dbReference>
<dbReference type="InterPro" id="IPR000304">
    <property type="entry name" value="Pyrroline-COOH_reductase"/>
</dbReference>
<evidence type="ECO:0000256" key="4">
    <source>
        <dbReference type="HAMAP-Rule" id="MF_01925"/>
    </source>
</evidence>
<dbReference type="GO" id="GO:0004735">
    <property type="term" value="F:pyrroline-5-carboxylate reductase activity"/>
    <property type="evidence" value="ECO:0007669"/>
    <property type="project" value="UniProtKB-UniRule"/>
</dbReference>
<keyword evidence="4" id="KW-0641">Proline biosynthesis</keyword>
<dbReference type="Gene3D" id="1.10.3730.10">
    <property type="entry name" value="ProC C-terminal domain-like"/>
    <property type="match status" value="1"/>
</dbReference>
<evidence type="ECO:0000259" key="7">
    <source>
        <dbReference type="Pfam" id="PF03807"/>
    </source>
</evidence>
<evidence type="ECO:0000313" key="9">
    <source>
        <dbReference type="EMBL" id="CBW26872.1"/>
    </source>
</evidence>
<dbReference type="RefSeq" id="WP_014244650.1">
    <property type="nucleotide sequence ID" value="NC_016620.1"/>
</dbReference>
<keyword evidence="3 4" id="KW-0560">Oxidoreductase</keyword>
<dbReference type="STRING" id="862908.BMS_2060"/>
<gene>
    <name evidence="4 9" type="primary">proC</name>
    <name evidence="9" type="ordered locus">BMS_2060</name>
</gene>
<protein>
    <recommendedName>
        <fullName evidence="4 5">Pyrroline-5-carboxylate reductase</fullName>
        <shortName evidence="4">P5C reductase</shortName>
        <shortName evidence="4">P5CR</shortName>
        <ecNumber evidence="4 5">1.5.1.2</ecNumber>
    </recommendedName>
    <alternativeName>
        <fullName evidence="4">PCA reductase</fullName>
    </alternativeName>
</protein>
<evidence type="ECO:0000256" key="6">
    <source>
        <dbReference type="PIRSR" id="PIRSR000193-1"/>
    </source>
</evidence>
<dbReference type="eggNOG" id="COG0345">
    <property type="taxonomic scope" value="Bacteria"/>
</dbReference>
<dbReference type="HOGENOM" id="CLU_042344_0_1_7"/>
<dbReference type="PATRIC" id="fig|862908.3.peg.1959"/>
<evidence type="ECO:0000259" key="8">
    <source>
        <dbReference type="Pfam" id="PF14748"/>
    </source>
</evidence>
<dbReference type="Gene3D" id="3.40.50.720">
    <property type="entry name" value="NAD(P)-binding Rossmann-like Domain"/>
    <property type="match status" value="1"/>
</dbReference>
<dbReference type="EMBL" id="FQ312005">
    <property type="protein sequence ID" value="CBW26872.1"/>
    <property type="molecule type" value="Genomic_DNA"/>
</dbReference>
<organism evidence="9 10">
    <name type="scientific">Halobacteriovorax marinus (strain ATCC BAA-682 / DSM 15412 / SJ)</name>
    <name type="common">Bacteriovorax marinus</name>
    <dbReference type="NCBI Taxonomy" id="862908"/>
    <lineage>
        <taxon>Bacteria</taxon>
        <taxon>Pseudomonadati</taxon>
        <taxon>Bdellovibrionota</taxon>
        <taxon>Bacteriovoracia</taxon>
        <taxon>Bacteriovoracales</taxon>
        <taxon>Halobacteriovoraceae</taxon>
        <taxon>Halobacteriovorax</taxon>
    </lineage>
</organism>
<dbReference type="Proteomes" id="UP000008963">
    <property type="component" value="Chromosome"/>
</dbReference>
<keyword evidence="2 4" id="KW-0521">NADP</keyword>
<dbReference type="InterPro" id="IPR008927">
    <property type="entry name" value="6-PGluconate_DH-like_C_sf"/>
</dbReference>
<evidence type="ECO:0000256" key="5">
    <source>
        <dbReference type="NCBIfam" id="TIGR00112"/>
    </source>
</evidence>
<dbReference type="GO" id="GO:0055129">
    <property type="term" value="P:L-proline biosynthetic process"/>
    <property type="evidence" value="ECO:0007669"/>
    <property type="project" value="UniProtKB-UniRule"/>
</dbReference>
<dbReference type="AlphaFoldDB" id="E1X342"/>
<keyword evidence="10" id="KW-1185">Reference proteome</keyword>
<feature type="domain" description="Pyrroline-5-carboxylate reductase catalytic N-terminal" evidence="7">
    <location>
        <begin position="8"/>
        <end position="95"/>
    </location>
</feature>
<dbReference type="SUPFAM" id="SSF48179">
    <property type="entry name" value="6-phosphogluconate dehydrogenase C-terminal domain-like"/>
    <property type="match status" value="1"/>
</dbReference>
<evidence type="ECO:0000256" key="2">
    <source>
        <dbReference type="ARBA" id="ARBA00022857"/>
    </source>
</evidence>
<dbReference type="GO" id="GO:0005737">
    <property type="term" value="C:cytoplasm"/>
    <property type="evidence" value="ECO:0007669"/>
    <property type="project" value="UniProtKB-SubCell"/>
</dbReference>
<evidence type="ECO:0000256" key="3">
    <source>
        <dbReference type="ARBA" id="ARBA00023002"/>
    </source>
</evidence>
<dbReference type="Pfam" id="PF14748">
    <property type="entry name" value="P5CR_dimer"/>
    <property type="match status" value="1"/>
</dbReference>
<keyword evidence="4" id="KW-0028">Amino-acid biosynthesis</keyword>
<dbReference type="PANTHER" id="PTHR11645">
    <property type="entry name" value="PYRROLINE-5-CARBOXYLATE REDUCTASE"/>
    <property type="match status" value="1"/>
</dbReference>
<dbReference type="HAMAP" id="MF_01925">
    <property type="entry name" value="P5C_reductase"/>
    <property type="match status" value="1"/>
</dbReference>